<organism evidence="2 3">
    <name type="scientific">Prunus dulcis</name>
    <name type="common">Almond</name>
    <name type="synonym">Amygdalus dulcis</name>
    <dbReference type="NCBI Taxonomy" id="3755"/>
    <lineage>
        <taxon>Eukaryota</taxon>
        <taxon>Viridiplantae</taxon>
        <taxon>Streptophyta</taxon>
        <taxon>Embryophyta</taxon>
        <taxon>Tracheophyta</taxon>
        <taxon>Spermatophyta</taxon>
        <taxon>Magnoliopsida</taxon>
        <taxon>eudicotyledons</taxon>
        <taxon>Gunneridae</taxon>
        <taxon>Pentapetalae</taxon>
        <taxon>rosids</taxon>
        <taxon>fabids</taxon>
        <taxon>Rosales</taxon>
        <taxon>Rosaceae</taxon>
        <taxon>Amygdaloideae</taxon>
        <taxon>Amygdaleae</taxon>
        <taxon>Prunus</taxon>
    </lineage>
</organism>
<accession>A0AAD4US36</accession>
<dbReference type="AlphaFoldDB" id="A0AAD4US36"/>
<comment type="caution">
    <text evidence="2">The sequence shown here is derived from an EMBL/GenBank/DDBJ whole genome shotgun (WGS) entry which is preliminary data.</text>
</comment>
<reference evidence="2 3" key="1">
    <citation type="journal article" date="2022" name="G3 (Bethesda)">
        <title>Whole-genome sequence and methylome profiling of the almond [Prunus dulcis (Mill.) D.A. Webb] cultivar 'Nonpareil'.</title>
        <authorList>
            <person name="D'Amico-Willman K.M."/>
            <person name="Ouma W.Z."/>
            <person name="Meulia T."/>
            <person name="Sideli G.M."/>
            <person name="Gradziel T.M."/>
            <person name="Fresnedo-Ramirez J."/>
        </authorList>
    </citation>
    <scope>NUCLEOTIDE SEQUENCE [LARGE SCALE GENOMIC DNA]</scope>
    <source>
        <strain evidence="2">Clone GOH B32 T37-40</strain>
    </source>
</reference>
<dbReference type="EMBL" id="JAJFAZ020000008">
    <property type="protein sequence ID" value="KAI5311970.1"/>
    <property type="molecule type" value="Genomic_DNA"/>
</dbReference>
<dbReference type="PANTHER" id="PTHR11439:SF502">
    <property type="entry name" value="SECRETED RXLR EFFECTOR PROTEIN 161-LIKE"/>
    <property type="match status" value="1"/>
</dbReference>
<gene>
    <name evidence="2" type="ORF">L3X38_041143</name>
</gene>
<dbReference type="Proteomes" id="UP001054821">
    <property type="component" value="Chromosome 8"/>
</dbReference>
<dbReference type="PANTHER" id="PTHR11439">
    <property type="entry name" value="GAG-POL-RELATED RETROTRANSPOSON"/>
    <property type="match status" value="1"/>
</dbReference>
<sequence>MMKHYEMTDLGLLCHFLGMGVVQTNKYIFLHQKKYAMKVIEKFGLKGCKSVATPLIANERLCKEDGSEMADESEYRQIVGSLLYLTATRPDIMFASSLLARFMHNPTKKHIGTAKRVLRYYGVEFKKGKAATLIGYCDSDWAGSEHDRRSTSGYVFTLGSGMFSWASIKQNTVALSTAEAEYVSAAEATSQAKWLRFILEDFGEEQVEGTPILCDNTSAIAMAKNPVFHQKSRHISRKFHFIREAIQAKEIELIYCKSEDQIADILTKALSKDRFVHLRNLLGVKSVKGLEGSVEV</sequence>
<dbReference type="CDD" id="cd09272">
    <property type="entry name" value="RNase_HI_RT_Ty1"/>
    <property type="match status" value="1"/>
</dbReference>
<keyword evidence="3" id="KW-1185">Reference proteome</keyword>
<dbReference type="InterPro" id="IPR013103">
    <property type="entry name" value="RVT_2"/>
</dbReference>
<evidence type="ECO:0000313" key="3">
    <source>
        <dbReference type="Proteomes" id="UP001054821"/>
    </source>
</evidence>
<evidence type="ECO:0000259" key="1">
    <source>
        <dbReference type="Pfam" id="PF07727"/>
    </source>
</evidence>
<dbReference type="Pfam" id="PF07727">
    <property type="entry name" value="RVT_2"/>
    <property type="match status" value="1"/>
</dbReference>
<name>A0AAD4US36_PRUDU</name>
<evidence type="ECO:0000313" key="2">
    <source>
        <dbReference type="EMBL" id="KAI5311970.1"/>
    </source>
</evidence>
<protein>
    <recommendedName>
        <fullName evidence="1">Reverse transcriptase Ty1/copia-type domain-containing protein</fullName>
    </recommendedName>
</protein>
<feature type="domain" description="Reverse transcriptase Ty1/copia-type" evidence="1">
    <location>
        <begin position="1"/>
        <end position="56"/>
    </location>
</feature>
<proteinExistence type="predicted"/>